<dbReference type="Pfam" id="PF02984">
    <property type="entry name" value="Cyclin_C"/>
    <property type="match status" value="1"/>
</dbReference>
<dbReference type="InterPro" id="IPR013763">
    <property type="entry name" value="Cyclin-like_dom"/>
</dbReference>
<dbReference type="InterPro" id="IPR048258">
    <property type="entry name" value="Cyclins_cyclin-box"/>
</dbReference>
<feature type="compositionally biased region" description="Polar residues" evidence="8">
    <location>
        <begin position="304"/>
        <end position="332"/>
    </location>
</feature>
<name>A0AAE1IWN1_9FABA</name>
<dbReference type="InterPro" id="IPR036915">
    <property type="entry name" value="Cyclin-like_sf"/>
</dbReference>
<proteinExistence type="inferred from homology"/>
<dbReference type="CDD" id="cd20543">
    <property type="entry name" value="CYCLIN_AtCycD-like_rpt1"/>
    <property type="match status" value="1"/>
</dbReference>
<dbReference type="SMART" id="SM00385">
    <property type="entry name" value="CYCLIN"/>
    <property type="match status" value="1"/>
</dbReference>
<evidence type="ECO:0000256" key="5">
    <source>
        <dbReference type="ARBA" id="ARBA00023306"/>
    </source>
</evidence>
<protein>
    <recommendedName>
        <fullName evidence="6">B-like cyclin</fullName>
    </recommendedName>
</protein>
<accession>A0AAE1IWN1</accession>
<evidence type="ECO:0000259" key="9">
    <source>
        <dbReference type="SMART" id="SM00385"/>
    </source>
</evidence>
<evidence type="ECO:0000256" key="8">
    <source>
        <dbReference type="SAM" id="MobiDB-lite"/>
    </source>
</evidence>
<keyword evidence="5" id="KW-0131">Cell cycle</keyword>
<dbReference type="FunFam" id="1.10.472.10:FF:000040">
    <property type="entry name" value="D6-type cyclin"/>
    <property type="match status" value="1"/>
</dbReference>
<evidence type="ECO:0000313" key="12">
    <source>
        <dbReference type="Proteomes" id="UP001293593"/>
    </source>
</evidence>
<evidence type="ECO:0000256" key="1">
    <source>
        <dbReference type="ARBA" id="ARBA00009065"/>
    </source>
</evidence>
<keyword evidence="3" id="KW-0132">Cell division</keyword>
<dbReference type="EMBL" id="JAWXYG010000011">
    <property type="protein sequence ID" value="KAK4258858.1"/>
    <property type="molecule type" value="Genomic_DNA"/>
</dbReference>
<dbReference type="InterPro" id="IPR006671">
    <property type="entry name" value="Cyclin_N"/>
</dbReference>
<evidence type="ECO:0000256" key="4">
    <source>
        <dbReference type="ARBA" id="ARBA00023127"/>
    </source>
</evidence>
<dbReference type="Pfam" id="PF00134">
    <property type="entry name" value="Cyclin_N"/>
    <property type="match status" value="1"/>
</dbReference>
<dbReference type="PROSITE" id="PS00292">
    <property type="entry name" value="CYCLINS"/>
    <property type="match status" value="1"/>
</dbReference>
<evidence type="ECO:0000256" key="6">
    <source>
        <dbReference type="ARBA" id="ARBA00032263"/>
    </source>
</evidence>
<gene>
    <name evidence="11" type="ORF">QN277_005258</name>
</gene>
<dbReference type="Proteomes" id="UP001293593">
    <property type="component" value="Unassembled WGS sequence"/>
</dbReference>
<dbReference type="SMART" id="SM01332">
    <property type="entry name" value="Cyclin_C"/>
    <property type="match status" value="1"/>
</dbReference>
<dbReference type="SUPFAM" id="SSF47954">
    <property type="entry name" value="Cyclin-like"/>
    <property type="match status" value="1"/>
</dbReference>
<dbReference type="GO" id="GO:0051301">
    <property type="term" value="P:cell division"/>
    <property type="evidence" value="ECO:0007669"/>
    <property type="project" value="UniProtKB-KW"/>
</dbReference>
<evidence type="ECO:0000259" key="10">
    <source>
        <dbReference type="SMART" id="SM01332"/>
    </source>
</evidence>
<dbReference type="AlphaFoldDB" id="A0AAE1IWN1"/>
<keyword evidence="12" id="KW-1185">Reference proteome</keyword>
<dbReference type="FunFam" id="1.10.472.10:FF:000034">
    <property type="entry name" value="D2/4-type cyclin"/>
    <property type="match status" value="1"/>
</dbReference>
<evidence type="ECO:0000256" key="2">
    <source>
        <dbReference type="ARBA" id="ARBA00011177"/>
    </source>
</evidence>
<comment type="caution">
    <text evidence="11">The sequence shown here is derived from an EMBL/GenBank/DDBJ whole genome shotgun (WGS) entry which is preliminary data.</text>
</comment>
<feature type="region of interest" description="Disordered" evidence="8">
    <location>
        <begin position="282"/>
        <end position="332"/>
    </location>
</feature>
<dbReference type="InterPro" id="IPR039361">
    <property type="entry name" value="Cyclin"/>
</dbReference>
<evidence type="ECO:0000313" key="11">
    <source>
        <dbReference type="EMBL" id="KAK4258858.1"/>
    </source>
</evidence>
<feature type="domain" description="Cyclin C-terminal" evidence="10">
    <location>
        <begin position="181"/>
        <end position="307"/>
    </location>
</feature>
<comment type="similarity">
    <text evidence="1">Belongs to the cyclin family. Cyclin D subfamily.</text>
</comment>
<dbReference type="Gene3D" id="1.10.472.10">
    <property type="entry name" value="Cyclin-like"/>
    <property type="match status" value="2"/>
</dbReference>
<sequence>MFRSPADAFAAGDLLCGEDADEVISGENHPAPLSLYLPSYSPPSDDATIGRLIDVEAHHMPDPDYLRRCRYRLIDVTARQDSINWILKVHAHYEFRPVTAFLSVNYLDRFLSCSPLPRQIQWEYHLISVACLSLAAKMEEPEVPLLLDLQLVDPRFVFEPKTIQRMELCVMTNLRWRLCSITPFDYLHYFISKLSSSSDRQPESITRFISTASNIILGTTLVIDFLGFAPSTLAAAAVLCSTGKGQSPASFHDGVNKEMARSCHQLMEDYVVDTCPFAGCKSPGAETEQEPPSSPVGVLDAASSCASCETRSEQPASTSEAEPAAQQSGTIP</sequence>
<reference evidence="11" key="1">
    <citation type="submission" date="2023-10" db="EMBL/GenBank/DDBJ databases">
        <title>Chromosome-level genome of the transformable northern wattle, Acacia crassicarpa.</title>
        <authorList>
            <person name="Massaro I."/>
            <person name="Sinha N.R."/>
            <person name="Poethig S."/>
            <person name="Leichty A.R."/>
        </authorList>
    </citation>
    <scope>NUCLEOTIDE SEQUENCE</scope>
    <source>
        <strain evidence="11">Acra3RX</strain>
        <tissue evidence="11">Leaf</tissue>
    </source>
</reference>
<feature type="domain" description="Cyclin-like" evidence="9">
    <location>
        <begin position="84"/>
        <end position="172"/>
    </location>
</feature>
<comment type="subunit">
    <text evidence="2">Interacts with the CDC2 protein kinase to form a serine/threonine kinase holoenzyme complex also known as maturation promoting factor (MPF). The cyclin subunit imparts substrate specificity to the complex.</text>
</comment>
<dbReference type="CDD" id="cd20544">
    <property type="entry name" value="CYCLIN_AtCycD-like_rpt2"/>
    <property type="match status" value="1"/>
</dbReference>
<organism evidence="11 12">
    <name type="scientific">Acacia crassicarpa</name>
    <name type="common">northern wattle</name>
    <dbReference type="NCBI Taxonomy" id="499986"/>
    <lineage>
        <taxon>Eukaryota</taxon>
        <taxon>Viridiplantae</taxon>
        <taxon>Streptophyta</taxon>
        <taxon>Embryophyta</taxon>
        <taxon>Tracheophyta</taxon>
        <taxon>Spermatophyta</taxon>
        <taxon>Magnoliopsida</taxon>
        <taxon>eudicotyledons</taxon>
        <taxon>Gunneridae</taxon>
        <taxon>Pentapetalae</taxon>
        <taxon>rosids</taxon>
        <taxon>fabids</taxon>
        <taxon>Fabales</taxon>
        <taxon>Fabaceae</taxon>
        <taxon>Caesalpinioideae</taxon>
        <taxon>mimosoid clade</taxon>
        <taxon>Acacieae</taxon>
        <taxon>Acacia</taxon>
    </lineage>
</organism>
<dbReference type="PANTHER" id="PTHR10177">
    <property type="entry name" value="CYCLINS"/>
    <property type="match status" value="1"/>
</dbReference>
<keyword evidence="4 7" id="KW-0195">Cyclin</keyword>
<dbReference type="InterPro" id="IPR004367">
    <property type="entry name" value="Cyclin_C-dom"/>
</dbReference>
<evidence type="ECO:0000256" key="7">
    <source>
        <dbReference type="RuleBase" id="RU000383"/>
    </source>
</evidence>
<evidence type="ECO:0000256" key="3">
    <source>
        <dbReference type="ARBA" id="ARBA00022618"/>
    </source>
</evidence>